<dbReference type="RefSeq" id="WP_261963126.1">
    <property type="nucleotide sequence ID" value="NZ_BAAAXA010000003.1"/>
</dbReference>
<evidence type="ECO:0008006" key="5">
    <source>
        <dbReference type="Google" id="ProtNLM"/>
    </source>
</evidence>
<reference evidence="3" key="1">
    <citation type="journal article" date="2014" name="Int. J. Syst. Evol. Microbiol.">
        <title>Complete genome sequence of Corynebacterium casei LMG S-19264T (=DSM 44701T), isolated from a smear-ripened cheese.</title>
        <authorList>
            <consortium name="US DOE Joint Genome Institute (JGI-PGF)"/>
            <person name="Walter F."/>
            <person name="Albersmeier A."/>
            <person name="Kalinowski J."/>
            <person name="Ruckert C."/>
        </authorList>
    </citation>
    <scope>NUCLEOTIDE SEQUENCE</scope>
    <source>
        <strain evidence="3">VKM Ac-1321</strain>
    </source>
</reference>
<name>A0A9W6NRE8_9ACTN</name>
<keyword evidence="2" id="KW-1133">Transmembrane helix</keyword>
<keyword evidence="2" id="KW-0472">Membrane</keyword>
<sequence>MDFWDITKLLVRRWQIALPMLLLSVIITAVTMSQVKPDYVATAYVQLVSPNAGNREPGAITPDQQNQWIGLGLQTLGNAAIVQVMDQTVADEFKKNGYAETYTVTMGESTPLVTFEVTGSSKAQAKETTDALVTKFTDSVEKLQKDNGVSNKAIMITGTRLDAGGNVKKSSSKVKRALVAVAAAGLLLTAGTTIGVDAWLRRRRKPGEPLLDDAADDTAATAPLTAQRGTDRRPGTAAGAVNAGTVHRSVPVVTGADSHGLTVEYQRPATGATAGVKDTKPGERKPSGDETAIIMPDAESTVVIPLAAMPPRPASAKRGKNH</sequence>
<reference evidence="3" key="2">
    <citation type="submission" date="2023-01" db="EMBL/GenBank/DDBJ databases">
        <authorList>
            <person name="Sun Q."/>
            <person name="Evtushenko L."/>
        </authorList>
    </citation>
    <scope>NUCLEOTIDE SEQUENCE</scope>
    <source>
        <strain evidence="3">VKM Ac-1321</strain>
    </source>
</reference>
<dbReference type="EMBL" id="BSFP01000088">
    <property type="protein sequence ID" value="GLL07195.1"/>
    <property type="molecule type" value="Genomic_DNA"/>
</dbReference>
<feature type="region of interest" description="Disordered" evidence="1">
    <location>
        <begin position="269"/>
        <end position="291"/>
    </location>
</feature>
<keyword evidence="2" id="KW-0812">Transmembrane</keyword>
<organism evidence="3 4">
    <name type="scientific">Dactylosporangium matsuzakiense</name>
    <dbReference type="NCBI Taxonomy" id="53360"/>
    <lineage>
        <taxon>Bacteria</taxon>
        <taxon>Bacillati</taxon>
        <taxon>Actinomycetota</taxon>
        <taxon>Actinomycetes</taxon>
        <taxon>Micromonosporales</taxon>
        <taxon>Micromonosporaceae</taxon>
        <taxon>Dactylosporangium</taxon>
    </lineage>
</organism>
<feature type="transmembrane region" description="Helical" evidence="2">
    <location>
        <begin position="16"/>
        <end position="35"/>
    </location>
</feature>
<feature type="transmembrane region" description="Helical" evidence="2">
    <location>
        <begin position="177"/>
        <end position="200"/>
    </location>
</feature>
<comment type="caution">
    <text evidence="3">The sequence shown here is derived from an EMBL/GenBank/DDBJ whole genome shotgun (WGS) entry which is preliminary data.</text>
</comment>
<evidence type="ECO:0000256" key="1">
    <source>
        <dbReference type="SAM" id="MobiDB-lite"/>
    </source>
</evidence>
<dbReference type="Proteomes" id="UP001143480">
    <property type="component" value="Unassembled WGS sequence"/>
</dbReference>
<feature type="compositionally biased region" description="Basic and acidic residues" evidence="1">
    <location>
        <begin position="277"/>
        <end position="288"/>
    </location>
</feature>
<evidence type="ECO:0000256" key="2">
    <source>
        <dbReference type="SAM" id="Phobius"/>
    </source>
</evidence>
<feature type="region of interest" description="Disordered" evidence="1">
    <location>
        <begin position="208"/>
        <end position="239"/>
    </location>
</feature>
<protein>
    <recommendedName>
        <fullName evidence="5">Capsular polysaccharide biosynthesis protein</fullName>
    </recommendedName>
</protein>
<accession>A0A9W6NRE8</accession>
<feature type="compositionally biased region" description="Low complexity" evidence="1">
    <location>
        <begin position="217"/>
        <end position="226"/>
    </location>
</feature>
<keyword evidence="4" id="KW-1185">Reference proteome</keyword>
<evidence type="ECO:0000313" key="4">
    <source>
        <dbReference type="Proteomes" id="UP001143480"/>
    </source>
</evidence>
<gene>
    <name evidence="3" type="ORF">GCM10017581_089470</name>
</gene>
<proteinExistence type="predicted"/>
<evidence type="ECO:0000313" key="3">
    <source>
        <dbReference type="EMBL" id="GLL07195.1"/>
    </source>
</evidence>
<dbReference type="AlphaFoldDB" id="A0A9W6NRE8"/>